<dbReference type="PROSITE" id="PS50157">
    <property type="entry name" value="ZINC_FINGER_C2H2_2"/>
    <property type="match status" value="4"/>
</dbReference>
<dbReference type="Pfam" id="PF00096">
    <property type="entry name" value="zf-C2H2"/>
    <property type="match status" value="2"/>
</dbReference>
<feature type="region of interest" description="Disordered" evidence="9">
    <location>
        <begin position="224"/>
        <end position="251"/>
    </location>
</feature>
<dbReference type="EMBL" id="LJIJ01000257">
    <property type="protein sequence ID" value="ODM99747.1"/>
    <property type="molecule type" value="Genomic_DNA"/>
</dbReference>
<feature type="region of interest" description="Disordered" evidence="9">
    <location>
        <begin position="1"/>
        <end position="28"/>
    </location>
</feature>
<dbReference type="Proteomes" id="UP000094527">
    <property type="component" value="Unassembled WGS sequence"/>
</dbReference>
<comment type="subcellular location">
    <subcellularLocation>
        <location evidence="1">Nucleus</location>
    </subcellularLocation>
</comment>
<feature type="domain" description="C2H2-type" evidence="10">
    <location>
        <begin position="406"/>
        <end position="434"/>
    </location>
</feature>
<feature type="compositionally biased region" description="Acidic residues" evidence="9">
    <location>
        <begin position="234"/>
        <end position="246"/>
    </location>
</feature>
<evidence type="ECO:0000256" key="4">
    <source>
        <dbReference type="ARBA" id="ARBA00022771"/>
    </source>
</evidence>
<dbReference type="InterPro" id="IPR036236">
    <property type="entry name" value="Znf_C2H2_sf"/>
</dbReference>
<keyword evidence="12" id="KW-1185">Reference proteome</keyword>
<evidence type="ECO:0000256" key="8">
    <source>
        <dbReference type="PROSITE-ProRule" id="PRU00042"/>
    </source>
</evidence>
<dbReference type="SMART" id="SM00355">
    <property type="entry name" value="ZnF_C2H2"/>
    <property type="match status" value="6"/>
</dbReference>
<feature type="domain" description="C2H2-type" evidence="10">
    <location>
        <begin position="491"/>
        <end position="519"/>
    </location>
</feature>
<evidence type="ECO:0000256" key="5">
    <source>
        <dbReference type="ARBA" id="ARBA00022833"/>
    </source>
</evidence>
<feature type="domain" description="C2H2-type" evidence="10">
    <location>
        <begin position="372"/>
        <end position="399"/>
    </location>
</feature>
<sequence>MNSNACSTSPTAVGGTTTSPSPADPKLSDAPLQKKELQCLLCLAPVKDYNPHKIIKKTLRSTSQRMFEYICSFLDIEVTDYYLTRGDNRSRDKGKRKAKLNSGNIPLCEKCGDSYYGDLYKGFETYEDIVANLSEKISKYVTKVIAVSASSGGGTVANEQDEHEMMSSVRKIREKVLEKNVMAIAENCQDKTMKGTGTDPPAFSNNEPVVVVENMASKQAPELVEIGSSSSNESDSESGDEEENDEESWRETHNSNYSYVVTKPAPGVIHIIPTNPLDAGTSMRPPIIKSTPAQGSVSQAKKRAMPPQFAIIETFDGNAQKVEQKRIRVINKRRAREDQIRMRICKFCNLTLPSAAALLKHEVNEHGTAKPEKCQQCSYSCLTKANLRSHMETHMDEADRIKLKSFPCNECGAKFQRNSKLLAHVARSHRNEKPYICDLCGKNFACKESMKLCQDKHKGITHHQCPYCDKRTLRKEVMKIHLRTHTGEKPFRCSHSQCDKRFAQRAALRVHLKVHDKYK</sequence>
<dbReference type="PANTHER" id="PTHR24388:SF54">
    <property type="entry name" value="PROTEIN ESCARGOT"/>
    <property type="match status" value="1"/>
</dbReference>
<dbReference type="InterPro" id="IPR013087">
    <property type="entry name" value="Znf_C2H2_type"/>
</dbReference>
<proteinExistence type="inferred from homology"/>
<dbReference type="OrthoDB" id="6077919at2759"/>
<evidence type="ECO:0000313" key="12">
    <source>
        <dbReference type="Proteomes" id="UP000094527"/>
    </source>
</evidence>
<keyword evidence="4 8" id="KW-0863">Zinc-finger</keyword>
<dbReference type="GO" id="GO:0000978">
    <property type="term" value="F:RNA polymerase II cis-regulatory region sequence-specific DNA binding"/>
    <property type="evidence" value="ECO:0007669"/>
    <property type="project" value="TreeGrafter"/>
</dbReference>
<feature type="compositionally biased region" description="Polar residues" evidence="9">
    <location>
        <begin position="1"/>
        <end position="21"/>
    </location>
</feature>
<dbReference type="PANTHER" id="PTHR24388">
    <property type="entry name" value="ZINC FINGER PROTEIN"/>
    <property type="match status" value="1"/>
</dbReference>
<name>A0A1D2N386_ORCCI</name>
<evidence type="ECO:0000256" key="6">
    <source>
        <dbReference type="ARBA" id="ARBA00023242"/>
    </source>
</evidence>
<keyword evidence="3" id="KW-0677">Repeat</keyword>
<dbReference type="FunFam" id="3.30.160.60:FF:000671">
    <property type="entry name" value="Zinc finger protein 26"/>
    <property type="match status" value="1"/>
</dbReference>
<organism evidence="11 12">
    <name type="scientific">Orchesella cincta</name>
    <name type="common">Springtail</name>
    <name type="synonym">Podura cincta</name>
    <dbReference type="NCBI Taxonomy" id="48709"/>
    <lineage>
        <taxon>Eukaryota</taxon>
        <taxon>Metazoa</taxon>
        <taxon>Ecdysozoa</taxon>
        <taxon>Arthropoda</taxon>
        <taxon>Hexapoda</taxon>
        <taxon>Collembola</taxon>
        <taxon>Entomobryomorpha</taxon>
        <taxon>Entomobryoidea</taxon>
        <taxon>Orchesellidae</taxon>
        <taxon>Orchesellinae</taxon>
        <taxon>Orchesella</taxon>
    </lineage>
</organism>
<protein>
    <submittedName>
        <fullName evidence="11">Putative zinc finger protein</fullName>
    </submittedName>
</protein>
<comment type="similarity">
    <text evidence="7">Belongs to the snail C2H2-type zinc-finger protein family.</text>
</comment>
<keyword evidence="2" id="KW-0479">Metal-binding</keyword>
<evidence type="ECO:0000259" key="10">
    <source>
        <dbReference type="PROSITE" id="PS50157"/>
    </source>
</evidence>
<evidence type="ECO:0000256" key="9">
    <source>
        <dbReference type="SAM" id="MobiDB-lite"/>
    </source>
</evidence>
<dbReference type="AlphaFoldDB" id="A0A1D2N386"/>
<evidence type="ECO:0000256" key="2">
    <source>
        <dbReference type="ARBA" id="ARBA00022723"/>
    </source>
</evidence>
<feature type="domain" description="C2H2-type" evidence="10">
    <location>
        <begin position="463"/>
        <end position="490"/>
    </location>
</feature>
<dbReference type="GO" id="GO:0000981">
    <property type="term" value="F:DNA-binding transcription factor activity, RNA polymerase II-specific"/>
    <property type="evidence" value="ECO:0007669"/>
    <property type="project" value="TreeGrafter"/>
</dbReference>
<keyword evidence="5" id="KW-0862">Zinc</keyword>
<comment type="caution">
    <text evidence="11">The sequence shown here is derived from an EMBL/GenBank/DDBJ whole genome shotgun (WGS) entry which is preliminary data.</text>
</comment>
<dbReference type="GO" id="GO:0008270">
    <property type="term" value="F:zinc ion binding"/>
    <property type="evidence" value="ECO:0007669"/>
    <property type="project" value="UniProtKB-KW"/>
</dbReference>
<evidence type="ECO:0000256" key="3">
    <source>
        <dbReference type="ARBA" id="ARBA00022737"/>
    </source>
</evidence>
<dbReference type="OMA" id="IRMRICK"/>
<evidence type="ECO:0000256" key="7">
    <source>
        <dbReference type="ARBA" id="ARBA00037948"/>
    </source>
</evidence>
<accession>A0A1D2N386</accession>
<evidence type="ECO:0000313" key="11">
    <source>
        <dbReference type="EMBL" id="ODM99747.1"/>
    </source>
</evidence>
<evidence type="ECO:0000256" key="1">
    <source>
        <dbReference type="ARBA" id="ARBA00004123"/>
    </source>
</evidence>
<dbReference type="STRING" id="48709.A0A1D2N386"/>
<dbReference type="GO" id="GO:0005634">
    <property type="term" value="C:nucleus"/>
    <property type="evidence" value="ECO:0007669"/>
    <property type="project" value="UniProtKB-SubCell"/>
</dbReference>
<dbReference type="SUPFAM" id="SSF57667">
    <property type="entry name" value="beta-beta-alpha zinc fingers"/>
    <property type="match status" value="3"/>
</dbReference>
<dbReference type="PROSITE" id="PS00028">
    <property type="entry name" value="ZINC_FINGER_C2H2_1"/>
    <property type="match status" value="3"/>
</dbReference>
<dbReference type="InterPro" id="IPR050527">
    <property type="entry name" value="Snail/Krueppel_Znf"/>
</dbReference>
<keyword evidence="6" id="KW-0539">Nucleus</keyword>
<reference evidence="11 12" key="1">
    <citation type="journal article" date="2016" name="Genome Biol. Evol.">
        <title>Gene Family Evolution Reflects Adaptation to Soil Environmental Stressors in the Genome of the Collembolan Orchesella cincta.</title>
        <authorList>
            <person name="Faddeeva-Vakhrusheva A."/>
            <person name="Derks M.F."/>
            <person name="Anvar S.Y."/>
            <person name="Agamennone V."/>
            <person name="Suring W."/>
            <person name="Smit S."/>
            <person name="van Straalen N.M."/>
            <person name="Roelofs D."/>
        </authorList>
    </citation>
    <scope>NUCLEOTIDE SEQUENCE [LARGE SCALE GENOMIC DNA]</scope>
    <source>
        <tissue evidence="11">Mixed pool</tissue>
    </source>
</reference>
<dbReference type="Gene3D" id="3.30.160.60">
    <property type="entry name" value="Classic Zinc Finger"/>
    <property type="match status" value="5"/>
</dbReference>
<gene>
    <name evidence="11" type="ORF">Ocin01_06931</name>
</gene>